<keyword evidence="5" id="KW-0378">Hydrolase</keyword>
<sequence length="331" mass="38243">MIHEKQVRQLCAIHTVNNLLQLPSDLDYDTYGGERDRSRQSYNGDEGERKQKIMHKHEWTCRGRILYQFEQSPVSSTSDGNAIQEIVAESAEKKKKSSVRRWRAATQREFDDIASEFTILERKLISGDESAFMSYESSIKAMASTHDDNRLSLMERIRSQYGTPYVGNYSIEVIRESLKRRNVELEFYRVPDDTMRKVTLDAGKDANDSAPSTSNKNLIGFVVYNKEVAQSRTLSLMSWMGSRIPIIKHFCEVGQHWYTITAVRYKHHTRENSFEARSDNGKVDLDYSTWYLIDSQMSGMTTFHTDKDLLGFMRDVQQEGGLLFCAVHTQL</sequence>
<organism evidence="8 9">
    <name type="scientific">Stephanodiscus triporus</name>
    <dbReference type="NCBI Taxonomy" id="2934178"/>
    <lineage>
        <taxon>Eukaryota</taxon>
        <taxon>Sar</taxon>
        <taxon>Stramenopiles</taxon>
        <taxon>Ochrophyta</taxon>
        <taxon>Bacillariophyta</taxon>
        <taxon>Coscinodiscophyceae</taxon>
        <taxon>Thalassiosirophycidae</taxon>
        <taxon>Stephanodiscales</taxon>
        <taxon>Stephanodiscaceae</taxon>
        <taxon>Stephanodiscus</taxon>
    </lineage>
</organism>
<feature type="domain" description="Josephin" evidence="7">
    <location>
        <begin position="5"/>
        <end position="330"/>
    </location>
</feature>
<feature type="region of interest" description="Disordered" evidence="6">
    <location>
        <begin position="31"/>
        <end position="50"/>
    </location>
</feature>
<dbReference type="AlphaFoldDB" id="A0ABD3MR91"/>
<evidence type="ECO:0000256" key="2">
    <source>
        <dbReference type="ARBA" id="ARBA00012759"/>
    </source>
</evidence>
<accession>A0ABD3MR91</accession>
<dbReference type="InterPro" id="IPR040053">
    <property type="entry name" value="JOSD1/2"/>
</dbReference>
<keyword evidence="3" id="KW-0645">Protease</keyword>
<dbReference type="Gene3D" id="3.90.70.40">
    <property type="match status" value="1"/>
</dbReference>
<proteinExistence type="predicted"/>
<dbReference type="PANTHER" id="PTHR13291">
    <property type="entry name" value="JOSEPHIN 1, 2"/>
    <property type="match status" value="1"/>
</dbReference>
<keyword evidence="4" id="KW-0833">Ubl conjugation pathway</keyword>
<name>A0ABD3MR91_9STRA</name>
<evidence type="ECO:0000256" key="3">
    <source>
        <dbReference type="ARBA" id="ARBA00022670"/>
    </source>
</evidence>
<evidence type="ECO:0000313" key="9">
    <source>
        <dbReference type="Proteomes" id="UP001530315"/>
    </source>
</evidence>
<protein>
    <recommendedName>
        <fullName evidence="2">ubiquitinyl hydrolase 1</fullName>
        <ecNumber evidence="2">3.4.19.12</ecNumber>
    </recommendedName>
</protein>
<evidence type="ECO:0000259" key="7">
    <source>
        <dbReference type="SMART" id="SM01246"/>
    </source>
</evidence>
<dbReference type="EMBL" id="JALLAZ020001773">
    <property type="protein sequence ID" value="KAL3764466.1"/>
    <property type="molecule type" value="Genomic_DNA"/>
</dbReference>
<evidence type="ECO:0000313" key="8">
    <source>
        <dbReference type="EMBL" id="KAL3764466.1"/>
    </source>
</evidence>
<dbReference type="SMART" id="SM01246">
    <property type="entry name" value="Josephin"/>
    <property type="match status" value="1"/>
</dbReference>
<dbReference type="GO" id="GO:0004843">
    <property type="term" value="F:cysteine-type deubiquitinase activity"/>
    <property type="evidence" value="ECO:0007669"/>
    <property type="project" value="UniProtKB-EC"/>
</dbReference>
<keyword evidence="9" id="KW-1185">Reference proteome</keyword>
<dbReference type="PANTHER" id="PTHR13291:SF0">
    <property type="entry name" value="JOSEPHIN-LIKE PROTEIN"/>
    <property type="match status" value="1"/>
</dbReference>
<dbReference type="GO" id="GO:0006508">
    <property type="term" value="P:proteolysis"/>
    <property type="evidence" value="ECO:0007669"/>
    <property type="project" value="UniProtKB-KW"/>
</dbReference>
<dbReference type="InterPro" id="IPR006155">
    <property type="entry name" value="Josephin"/>
</dbReference>
<evidence type="ECO:0000256" key="4">
    <source>
        <dbReference type="ARBA" id="ARBA00022786"/>
    </source>
</evidence>
<comment type="caution">
    <text evidence="8">The sequence shown here is derived from an EMBL/GenBank/DDBJ whole genome shotgun (WGS) entry which is preliminary data.</text>
</comment>
<dbReference type="EC" id="3.4.19.12" evidence="2"/>
<evidence type="ECO:0000256" key="1">
    <source>
        <dbReference type="ARBA" id="ARBA00000707"/>
    </source>
</evidence>
<gene>
    <name evidence="8" type="ORF">ACHAW5_000130</name>
</gene>
<reference evidence="8 9" key="1">
    <citation type="submission" date="2024-10" db="EMBL/GenBank/DDBJ databases">
        <title>Updated reference genomes for cyclostephanoid diatoms.</title>
        <authorList>
            <person name="Roberts W.R."/>
            <person name="Alverson A.J."/>
        </authorList>
    </citation>
    <scope>NUCLEOTIDE SEQUENCE [LARGE SCALE GENOMIC DNA]</scope>
    <source>
        <strain evidence="8 9">AJA276-08</strain>
    </source>
</reference>
<evidence type="ECO:0000256" key="6">
    <source>
        <dbReference type="SAM" id="MobiDB-lite"/>
    </source>
</evidence>
<comment type="catalytic activity">
    <reaction evidence="1">
        <text>Thiol-dependent hydrolysis of ester, thioester, amide, peptide and isopeptide bonds formed by the C-terminal Gly of ubiquitin (a 76-residue protein attached to proteins as an intracellular targeting signal).</text>
        <dbReference type="EC" id="3.4.19.12"/>
    </reaction>
</comment>
<dbReference type="Pfam" id="PF02099">
    <property type="entry name" value="Josephin"/>
    <property type="match status" value="1"/>
</dbReference>
<evidence type="ECO:0000256" key="5">
    <source>
        <dbReference type="ARBA" id="ARBA00022801"/>
    </source>
</evidence>
<dbReference type="Proteomes" id="UP001530315">
    <property type="component" value="Unassembled WGS sequence"/>
</dbReference>